<gene>
    <name evidence="7 10" type="primary">pth</name>
    <name evidence="10" type="ORF">BN46_0167</name>
    <name evidence="11" type="ORF">HMPREF9719_00380</name>
</gene>
<evidence type="ECO:0000313" key="13">
    <source>
        <dbReference type="Proteomes" id="UP000011016"/>
    </source>
</evidence>
<dbReference type="GO" id="GO:0004045">
    <property type="term" value="F:peptidyl-tRNA hydrolase activity"/>
    <property type="evidence" value="ECO:0007669"/>
    <property type="project" value="UniProtKB-UniRule"/>
</dbReference>
<proteinExistence type="inferred from homology"/>
<name>I7IWG9_9CORY</name>
<evidence type="ECO:0000256" key="7">
    <source>
        <dbReference type="HAMAP-Rule" id="MF_00083"/>
    </source>
</evidence>
<sequence>MAGALRRLASMLGIGPKREEPASLEAGWLVVGLGNPGAGYARTRHNAGRRALERLAAEEGAAFHQVSGIPAEVAQVGLGEEAALLVRPTTYMNTSGEAVGPLAERLGVAPERVVVLHDELDLAAGRVRIKAGGSDNGHNGLKSLALALGSAAFPRVRVGIGRPPSGVRVPDYVLAPEAAPDDDAEETAALAARLVVAEGLARAQHRIHCRRG</sequence>
<feature type="binding site" evidence="7">
    <location>
        <position position="91"/>
    </location>
    <ligand>
        <name>tRNA</name>
        <dbReference type="ChEBI" id="CHEBI:17843"/>
    </ligand>
</feature>
<comment type="similarity">
    <text evidence="5 7 9">Belongs to the PTH family.</text>
</comment>
<dbReference type="SUPFAM" id="SSF53178">
    <property type="entry name" value="Peptidyl-tRNA hydrolase-like"/>
    <property type="match status" value="1"/>
</dbReference>
<dbReference type="NCBIfam" id="TIGR00447">
    <property type="entry name" value="pth"/>
    <property type="match status" value="1"/>
</dbReference>
<dbReference type="PANTHER" id="PTHR17224:SF1">
    <property type="entry name" value="PEPTIDYL-TRNA HYDROLASE"/>
    <property type="match status" value="1"/>
</dbReference>
<dbReference type="OrthoDB" id="9800507at2"/>
<evidence type="ECO:0000256" key="6">
    <source>
        <dbReference type="ARBA" id="ARBA00050038"/>
    </source>
</evidence>
<feature type="site" description="Discriminates between blocked and unblocked aminoacyl-tRNA" evidence="7">
    <location>
        <position position="35"/>
    </location>
</feature>
<evidence type="ECO:0000256" key="1">
    <source>
        <dbReference type="ARBA" id="ARBA00013260"/>
    </source>
</evidence>
<dbReference type="PANTHER" id="PTHR17224">
    <property type="entry name" value="PEPTIDYL-TRNA HYDROLASE"/>
    <property type="match status" value="1"/>
</dbReference>
<dbReference type="eggNOG" id="COG0193">
    <property type="taxonomic scope" value="Bacteria"/>
</dbReference>
<evidence type="ECO:0000256" key="3">
    <source>
        <dbReference type="ARBA" id="ARBA00022801"/>
    </source>
</evidence>
<dbReference type="CDD" id="cd00462">
    <property type="entry name" value="PTH"/>
    <property type="match status" value="1"/>
</dbReference>
<dbReference type="STRING" id="29321.AAV33_06590"/>
<comment type="caution">
    <text evidence="10">The sequence shown here is derived from an EMBL/GenBank/DDBJ whole genome shotgun (WGS) entry which is preliminary data.</text>
</comment>
<dbReference type="PROSITE" id="PS01195">
    <property type="entry name" value="PEPT_TRNA_HYDROL_1"/>
    <property type="match status" value="1"/>
</dbReference>
<feature type="active site" description="Proton acceptor" evidence="7">
    <location>
        <position position="45"/>
    </location>
</feature>
<reference evidence="11 12" key="2">
    <citation type="submission" date="2012-08" db="EMBL/GenBank/DDBJ databases">
        <title>The Genome Sequence of Turicella otitidis ATCC 51513.</title>
        <authorList>
            <consortium name="The Broad Institute Genome Sequencing Platform"/>
            <person name="Earl A."/>
            <person name="Ward D."/>
            <person name="Feldgarden M."/>
            <person name="Gevers D."/>
            <person name="Huys G."/>
            <person name="Walker B."/>
            <person name="Young S.K."/>
            <person name="Zeng Q."/>
            <person name="Gargeya S."/>
            <person name="Fitzgerald M."/>
            <person name="Haas B."/>
            <person name="Abouelleil A."/>
            <person name="Alvarado L."/>
            <person name="Arachchi H.M."/>
            <person name="Berlin A.M."/>
            <person name="Chapman S.B."/>
            <person name="Goldberg J."/>
            <person name="Griggs A."/>
            <person name="Gujja S."/>
            <person name="Hansen M."/>
            <person name="Howarth C."/>
            <person name="Imamovic A."/>
            <person name="Larimer J."/>
            <person name="McCowen C."/>
            <person name="Montmayeur A."/>
            <person name="Murphy C."/>
            <person name="Neiman D."/>
            <person name="Pearson M."/>
            <person name="Priest M."/>
            <person name="Roberts A."/>
            <person name="Saif S."/>
            <person name="Shea T."/>
            <person name="Sisk P."/>
            <person name="Sykes S."/>
            <person name="Wortman J."/>
            <person name="Nusbaum C."/>
            <person name="Birren B."/>
        </authorList>
    </citation>
    <scope>NUCLEOTIDE SEQUENCE [LARGE SCALE GENOMIC DNA]</scope>
    <source>
        <strain evidence="11 12">ATCC 51513</strain>
    </source>
</reference>
<keyword evidence="4 7" id="KW-0694">RNA-binding</keyword>
<dbReference type="InterPro" id="IPR036416">
    <property type="entry name" value="Pept_tRNA_hydro_sf"/>
</dbReference>
<dbReference type="EMBL" id="AHAE01000021">
    <property type="protein sequence ID" value="EJZ82722.1"/>
    <property type="molecule type" value="Genomic_DNA"/>
</dbReference>
<keyword evidence="2 7" id="KW-0820">tRNA-binding</keyword>
<dbReference type="GO" id="GO:0072344">
    <property type="term" value="P:rescue of stalled ribosome"/>
    <property type="evidence" value="ECO:0007669"/>
    <property type="project" value="UniProtKB-UniRule"/>
</dbReference>
<keyword evidence="3 7" id="KW-0378">Hydrolase</keyword>
<dbReference type="GO" id="GO:0005737">
    <property type="term" value="C:cytoplasm"/>
    <property type="evidence" value="ECO:0007669"/>
    <property type="project" value="UniProtKB-SubCell"/>
</dbReference>
<evidence type="ECO:0000256" key="9">
    <source>
        <dbReference type="RuleBase" id="RU004320"/>
    </source>
</evidence>
<dbReference type="RefSeq" id="WP_004600270.1">
    <property type="nucleotide sequence ID" value="NZ_JH815192.1"/>
</dbReference>
<comment type="subunit">
    <text evidence="7">Monomer.</text>
</comment>
<accession>I7IWG9</accession>
<dbReference type="Gene3D" id="3.40.50.1470">
    <property type="entry name" value="Peptidyl-tRNA hydrolase"/>
    <property type="match status" value="1"/>
</dbReference>
<dbReference type="EMBL" id="CAJZ01000024">
    <property type="protein sequence ID" value="CCI82918.1"/>
    <property type="molecule type" value="Genomic_DNA"/>
</dbReference>
<comment type="function">
    <text evidence="7">Hydrolyzes ribosome-free peptidyl-tRNAs (with 1 or more amino acids incorporated), which drop off the ribosome during protein synthesis, or as a result of ribosome stalling.</text>
</comment>
<dbReference type="HAMAP" id="MF_00083">
    <property type="entry name" value="Pept_tRNA_hydro_bact"/>
    <property type="match status" value="1"/>
</dbReference>
<comment type="catalytic activity">
    <reaction evidence="7 8">
        <text>an N-acyl-L-alpha-aminoacyl-tRNA + H2O = an N-acyl-L-amino acid + a tRNA + H(+)</text>
        <dbReference type="Rhea" id="RHEA:54448"/>
        <dbReference type="Rhea" id="RHEA-COMP:10123"/>
        <dbReference type="Rhea" id="RHEA-COMP:13883"/>
        <dbReference type="ChEBI" id="CHEBI:15377"/>
        <dbReference type="ChEBI" id="CHEBI:15378"/>
        <dbReference type="ChEBI" id="CHEBI:59874"/>
        <dbReference type="ChEBI" id="CHEBI:78442"/>
        <dbReference type="ChEBI" id="CHEBI:138191"/>
        <dbReference type="EC" id="3.1.1.29"/>
    </reaction>
</comment>
<dbReference type="GO" id="GO:0000049">
    <property type="term" value="F:tRNA binding"/>
    <property type="evidence" value="ECO:0007669"/>
    <property type="project" value="UniProtKB-UniRule"/>
</dbReference>
<dbReference type="InterPro" id="IPR018171">
    <property type="entry name" value="Pept_tRNA_hydro_CS"/>
</dbReference>
<evidence type="ECO:0000313" key="11">
    <source>
        <dbReference type="EMBL" id="EJZ82722.1"/>
    </source>
</evidence>
<dbReference type="PROSITE" id="PS01196">
    <property type="entry name" value="PEPT_TRNA_HYDROL_2"/>
    <property type="match status" value="1"/>
</dbReference>
<protein>
    <recommendedName>
        <fullName evidence="6 7">Peptidyl-tRNA hydrolase</fullName>
        <shortName evidence="7">Pth</shortName>
        <ecNumber evidence="1 7">3.1.1.29</ecNumber>
    </recommendedName>
</protein>
<dbReference type="GO" id="GO:0006515">
    <property type="term" value="P:protein quality control for misfolded or incompletely synthesized proteins"/>
    <property type="evidence" value="ECO:0007669"/>
    <property type="project" value="UniProtKB-UniRule"/>
</dbReference>
<evidence type="ECO:0000256" key="8">
    <source>
        <dbReference type="RuleBase" id="RU000673"/>
    </source>
</evidence>
<keyword evidence="7" id="KW-0963">Cytoplasm</keyword>
<reference evidence="10 13" key="1">
    <citation type="journal article" date="2012" name="J. Bacteriol.">
        <title>Draft Genome Sequence of Turicella otitidis ATCC 51513, Isolated from Middle Ear Fluid from a Child with Otitis Media.</title>
        <authorList>
            <person name="Brinkrolf K."/>
            <person name="Schneider J."/>
            <person name="Knecht M."/>
            <person name="Ruckert C."/>
            <person name="Tauch A."/>
        </authorList>
    </citation>
    <scope>NUCLEOTIDE SEQUENCE [LARGE SCALE GENOMIC DNA]</scope>
    <source>
        <strain evidence="10 13">ATCC 51513</strain>
    </source>
</reference>
<evidence type="ECO:0000256" key="4">
    <source>
        <dbReference type="ARBA" id="ARBA00022884"/>
    </source>
</evidence>
<keyword evidence="12" id="KW-1185">Reference proteome</keyword>
<dbReference type="AlphaFoldDB" id="I7IWG9"/>
<dbReference type="Proteomes" id="UP000006078">
    <property type="component" value="Unassembled WGS sequence"/>
</dbReference>
<comment type="function">
    <text evidence="7">Catalyzes the release of premature peptidyl moieties from peptidyl-tRNA molecules trapped in stalled 50S ribosomal subunits, and thus maintains levels of free tRNAs and 50S ribosomes.</text>
</comment>
<dbReference type="Proteomes" id="UP000011016">
    <property type="component" value="Unassembled WGS sequence"/>
</dbReference>
<feature type="binding site" evidence="7">
    <location>
        <position position="93"/>
    </location>
    <ligand>
        <name>tRNA</name>
        <dbReference type="ChEBI" id="CHEBI:17843"/>
    </ligand>
</feature>
<dbReference type="HOGENOM" id="CLU_062456_4_0_11"/>
<evidence type="ECO:0000313" key="12">
    <source>
        <dbReference type="Proteomes" id="UP000006078"/>
    </source>
</evidence>
<feature type="site" description="Stabilizes the basic form of H active site to accept a proton" evidence="7">
    <location>
        <position position="118"/>
    </location>
</feature>
<organism evidence="10 13">
    <name type="scientific">Corynebacterium otitidis ATCC 51513</name>
    <dbReference type="NCBI Taxonomy" id="883169"/>
    <lineage>
        <taxon>Bacteria</taxon>
        <taxon>Bacillati</taxon>
        <taxon>Actinomycetota</taxon>
        <taxon>Actinomycetes</taxon>
        <taxon>Mycobacteriales</taxon>
        <taxon>Corynebacteriaceae</taxon>
        <taxon>Corynebacterium</taxon>
    </lineage>
</organism>
<feature type="binding site" evidence="7">
    <location>
        <position position="139"/>
    </location>
    <ligand>
        <name>tRNA</name>
        <dbReference type="ChEBI" id="CHEBI:17843"/>
    </ligand>
</feature>
<dbReference type="Pfam" id="PF01195">
    <property type="entry name" value="Pept_tRNA_hydro"/>
    <property type="match status" value="1"/>
</dbReference>
<evidence type="ECO:0000256" key="5">
    <source>
        <dbReference type="ARBA" id="ARBA00038063"/>
    </source>
</evidence>
<evidence type="ECO:0000313" key="10">
    <source>
        <dbReference type="EMBL" id="CCI82918.1"/>
    </source>
</evidence>
<dbReference type="InterPro" id="IPR001328">
    <property type="entry name" value="Pept_tRNA_hydro"/>
</dbReference>
<dbReference type="EC" id="3.1.1.29" evidence="1 7"/>
<dbReference type="PATRIC" id="fig|883169.3.peg.357"/>
<comment type="subcellular location">
    <subcellularLocation>
        <location evidence="7">Cytoplasm</location>
    </subcellularLocation>
</comment>
<feature type="binding site" evidence="7">
    <location>
        <position position="40"/>
    </location>
    <ligand>
        <name>tRNA</name>
        <dbReference type="ChEBI" id="CHEBI:17843"/>
    </ligand>
</feature>
<evidence type="ECO:0000256" key="2">
    <source>
        <dbReference type="ARBA" id="ARBA00022555"/>
    </source>
</evidence>